<evidence type="ECO:0000256" key="1">
    <source>
        <dbReference type="SAM" id="Phobius"/>
    </source>
</evidence>
<keyword evidence="1" id="KW-0472">Membrane</keyword>
<feature type="transmembrane region" description="Helical" evidence="1">
    <location>
        <begin position="7"/>
        <end position="29"/>
    </location>
</feature>
<sequence>MNKKNEIFLICVAIIGMVALAITLGYNLMCLKTPTIIQWILGVCGVVGFVFGYKYI</sequence>
<dbReference type="AlphaFoldDB" id="E5BEW7"/>
<reference evidence="2 3" key="1">
    <citation type="submission" date="2009-02" db="EMBL/GenBank/DDBJ databases">
        <title>The Genome Sequence of Fusobacterium sp. 3_1_5R.</title>
        <authorList>
            <consortium name="The Broad Institute Genome Sequencing Platform"/>
            <person name="Ward D."/>
            <person name="Young S.K."/>
            <person name="Kodira C.D."/>
            <person name="Zeng Q."/>
            <person name="Koehrsen M."/>
            <person name="Alvarado L."/>
            <person name="Berlin A."/>
            <person name="Borenstein D."/>
            <person name="Chen Z."/>
            <person name="Engels R."/>
            <person name="Freedman E."/>
            <person name="Gellesch M."/>
            <person name="Goldberg J."/>
            <person name="Griggs A."/>
            <person name="Gujja S."/>
            <person name="Heiman D."/>
            <person name="Hepburn T."/>
            <person name="Howarth C."/>
            <person name="Jen D."/>
            <person name="Larson L."/>
            <person name="Lewis B."/>
            <person name="Mehta T."/>
            <person name="Park D."/>
            <person name="Pearson M."/>
            <person name="Roberts A."/>
            <person name="Saif S."/>
            <person name="Shea T."/>
            <person name="Shenoy N."/>
            <person name="Sisk P."/>
            <person name="Stolte C."/>
            <person name="Sykes S."/>
            <person name="Walk T."/>
            <person name="White J."/>
            <person name="Yandava C."/>
            <person name="Allen-Vercoe E."/>
            <person name="Strauss J."/>
            <person name="Ambrose C."/>
            <person name="Lander E."/>
            <person name="Nusbaum C."/>
            <person name="Galagan J."/>
            <person name="Birren B."/>
        </authorList>
    </citation>
    <scope>NUCLEOTIDE SEQUENCE [LARGE SCALE GENOMIC DNA]</scope>
    <source>
        <strain evidence="2 3">3_1_5R</strain>
    </source>
</reference>
<protein>
    <submittedName>
        <fullName evidence="2">Uncharacterized protein</fullName>
    </submittedName>
</protein>
<accession>E5BEW7</accession>
<name>E5BEW7_9FUSO</name>
<dbReference type="EMBL" id="GG657971">
    <property type="protein sequence ID" value="EFS20648.1"/>
    <property type="molecule type" value="Genomic_DNA"/>
</dbReference>
<evidence type="ECO:0000313" key="2">
    <source>
        <dbReference type="EMBL" id="EFS20648.1"/>
    </source>
</evidence>
<dbReference type="HOGENOM" id="CLU_3007719_0_0_0"/>
<gene>
    <name evidence="2" type="ORF">FSBG_00145</name>
</gene>
<dbReference type="BioCyc" id="FSP469605-HMP:GTSP-147-MONOMER"/>
<evidence type="ECO:0000313" key="3">
    <source>
        <dbReference type="Proteomes" id="UP000002975"/>
    </source>
</evidence>
<dbReference type="RefSeq" id="WP_008800727.1">
    <property type="nucleotide sequence ID" value="NZ_GG657971.1"/>
</dbReference>
<keyword evidence="1" id="KW-1133">Transmembrane helix</keyword>
<feature type="transmembrane region" description="Helical" evidence="1">
    <location>
        <begin position="35"/>
        <end position="53"/>
    </location>
</feature>
<keyword evidence="3" id="KW-1185">Reference proteome</keyword>
<proteinExistence type="predicted"/>
<organism evidence="2 3">
    <name type="scientific">Fusobacterium gonidiaformans 3-1-5R</name>
    <dbReference type="NCBI Taxonomy" id="469605"/>
    <lineage>
        <taxon>Bacteria</taxon>
        <taxon>Fusobacteriati</taxon>
        <taxon>Fusobacteriota</taxon>
        <taxon>Fusobacteriia</taxon>
        <taxon>Fusobacteriales</taxon>
        <taxon>Fusobacteriaceae</taxon>
        <taxon>Fusobacterium</taxon>
    </lineage>
</organism>
<dbReference type="Proteomes" id="UP000002975">
    <property type="component" value="Unassembled WGS sequence"/>
</dbReference>
<keyword evidence="1" id="KW-0812">Transmembrane</keyword>